<evidence type="ECO:0000259" key="6">
    <source>
        <dbReference type="PROSITE" id="PS51845"/>
    </source>
</evidence>
<dbReference type="InterPro" id="IPR023088">
    <property type="entry name" value="PDEase"/>
</dbReference>
<organism evidence="7 8">
    <name type="scientific">Blepharisma stoltei</name>
    <dbReference type="NCBI Taxonomy" id="1481888"/>
    <lineage>
        <taxon>Eukaryota</taxon>
        <taxon>Sar</taxon>
        <taxon>Alveolata</taxon>
        <taxon>Ciliophora</taxon>
        <taxon>Postciliodesmatophora</taxon>
        <taxon>Heterotrichea</taxon>
        <taxon>Heterotrichida</taxon>
        <taxon>Blepharismidae</taxon>
        <taxon>Blepharisma</taxon>
    </lineage>
</organism>
<name>A0AAU9IZD6_9CILI</name>
<comment type="caution">
    <text evidence="7">The sequence shown here is derived from an EMBL/GenBank/DDBJ whole genome shotgun (WGS) entry which is preliminary data.</text>
</comment>
<dbReference type="AlphaFoldDB" id="A0AAU9IZD6"/>
<dbReference type="PROSITE" id="PS51845">
    <property type="entry name" value="PDEASE_I_2"/>
    <property type="match status" value="1"/>
</dbReference>
<dbReference type="SUPFAM" id="SSF109604">
    <property type="entry name" value="HD-domain/PDEase-like"/>
    <property type="match status" value="1"/>
</dbReference>
<dbReference type="Pfam" id="PF00233">
    <property type="entry name" value="PDEase_I"/>
    <property type="match status" value="1"/>
</dbReference>
<feature type="binding site" evidence="4">
    <location>
        <position position="308"/>
    </location>
    <ligand>
        <name>AMP</name>
        <dbReference type="ChEBI" id="CHEBI:456215"/>
    </ligand>
</feature>
<feature type="binding site" evidence="4">
    <location>
        <position position="199"/>
    </location>
    <ligand>
        <name>AMP</name>
        <dbReference type="ChEBI" id="CHEBI:456215"/>
    </ligand>
</feature>
<dbReference type="CDD" id="cd00077">
    <property type="entry name" value="HDc"/>
    <property type="match status" value="1"/>
</dbReference>
<keyword evidence="1 5" id="KW-0479">Metal-binding</keyword>
<feature type="binding site" evidence="4">
    <location>
        <begin position="157"/>
        <end position="161"/>
    </location>
    <ligand>
        <name>AMP</name>
        <dbReference type="ChEBI" id="CHEBI:456215"/>
    </ligand>
</feature>
<dbReference type="InterPro" id="IPR002073">
    <property type="entry name" value="PDEase_catalytic_dom"/>
</dbReference>
<gene>
    <name evidence="7" type="ORF">BSTOLATCC_MIC17675</name>
</gene>
<feature type="binding site" evidence="5">
    <location>
        <position position="199"/>
    </location>
    <ligand>
        <name>Zn(2+)</name>
        <dbReference type="ChEBI" id="CHEBI:29105"/>
        <label>1</label>
    </ligand>
</feature>
<proteinExistence type="predicted"/>
<evidence type="ECO:0000256" key="5">
    <source>
        <dbReference type="PIRSR" id="PIRSR623088-3"/>
    </source>
</evidence>
<dbReference type="EMBL" id="CAJZBQ010000017">
    <property type="protein sequence ID" value="CAG9317051.1"/>
    <property type="molecule type" value="Genomic_DNA"/>
</dbReference>
<dbReference type="Gene3D" id="1.10.1300.10">
    <property type="entry name" value="3'5'-cyclic nucleotide phosphodiesterase, catalytic domain"/>
    <property type="match status" value="1"/>
</dbReference>
<evidence type="ECO:0000313" key="7">
    <source>
        <dbReference type="EMBL" id="CAG9317051.1"/>
    </source>
</evidence>
<evidence type="ECO:0000256" key="4">
    <source>
        <dbReference type="PIRSR" id="PIRSR623088-2"/>
    </source>
</evidence>
<dbReference type="GO" id="GO:0007165">
    <property type="term" value="P:signal transduction"/>
    <property type="evidence" value="ECO:0007669"/>
    <property type="project" value="InterPro"/>
</dbReference>
<dbReference type="PANTHER" id="PTHR11347">
    <property type="entry name" value="CYCLIC NUCLEOTIDE PHOSPHODIESTERASE"/>
    <property type="match status" value="1"/>
</dbReference>
<feature type="binding site" evidence="5">
    <location>
        <position position="308"/>
    </location>
    <ligand>
        <name>Zn(2+)</name>
        <dbReference type="ChEBI" id="CHEBI:29105"/>
        <label>1</label>
    </ligand>
</feature>
<feature type="domain" description="PDEase" evidence="6">
    <location>
        <begin position="61"/>
        <end position="404"/>
    </location>
</feature>
<reference evidence="7" key="1">
    <citation type="submission" date="2021-09" db="EMBL/GenBank/DDBJ databases">
        <authorList>
            <consortium name="AG Swart"/>
            <person name="Singh M."/>
            <person name="Singh A."/>
            <person name="Seah K."/>
            <person name="Emmerich C."/>
        </authorList>
    </citation>
    <scope>NUCLEOTIDE SEQUENCE</scope>
    <source>
        <strain evidence="7">ATCC30299</strain>
    </source>
</reference>
<feature type="binding site" evidence="4">
    <location>
        <position position="361"/>
    </location>
    <ligand>
        <name>AMP</name>
        <dbReference type="ChEBI" id="CHEBI:456215"/>
    </ligand>
</feature>
<dbReference type="InterPro" id="IPR023174">
    <property type="entry name" value="PDEase_CS"/>
</dbReference>
<dbReference type="Proteomes" id="UP001162131">
    <property type="component" value="Unassembled WGS sequence"/>
</dbReference>
<dbReference type="PROSITE" id="PS00126">
    <property type="entry name" value="PDEASE_I_1"/>
    <property type="match status" value="1"/>
</dbReference>
<feature type="binding site" evidence="5">
    <location>
        <position position="198"/>
    </location>
    <ligand>
        <name>Zn(2+)</name>
        <dbReference type="ChEBI" id="CHEBI:29105"/>
        <label>1</label>
    </ligand>
</feature>
<keyword evidence="2" id="KW-0378">Hydrolase</keyword>
<evidence type="ECO:0000313" key="8">
    <source>
        <dbReference type="Proteomes" id="UP001162131"/>
    </source>
</evidence>
<dbReference type="GO" id="GO:0004114">
    <property type="term" value="F:3',5'-cyclic-nucleotide phosphodiesterase activity"/>
    <property type="evidence" value="ECO:0007669"/>
    <property type="project" value="InterPro"/>
</dbReference>
<dbReference type="InterPro" id="IPR003607">
    <property type="entry name" value="HD/PDEase_dom"/>
</dbReference>
<evidence type="ECO:0000256" key="1">
    <source>
        <dbReference type="ARBA" id="ARBA00022723"/>
    </source>
</evidence>
<keyword evidence="8" id="KW-1185">Reference proteome</keyword>
<protein>
    <recommendedName>
        <fullName evidence="6">PDEase domain-containing protein</fullName>
    </recommendedName>
</protein>
<accession>A0AAU9IZD6</accession>
<feature type="active site" description="Proton donor" evidence="3">
    <location>
        <position position="157"/>
    </location>
</feature>
<dbReference type="InterPro" id="IPR036971">
    <property type="entry name" value="PDEase_catalytic_dom_sf"/>
</dbReference>
<evidence type="ECO:0000256" key="2">
    <source>
        <dbReference type="ARBA" id="ARBA00022801"/>
    </source>
</evidence>
<feature type="binding site" evidence="5">
    <location>
        <position position="161"/>
    </location>
    <ligand>
        <name>Zn(2+)</name>
        <dbReference type="ChEBI" id="CHEBI:29105"/>
        <label>1</label>
    </ligand>
</feature>
<dbReference type="PRINTS" id="PR00387">
    <property type="entry name" value="PDIESTERASE1"/>
</dbReference>
<evidence type="ECO:0000256" key="3">
    <source>
        <dbReference type="PIRSR" id="PIRSR623088-1"/>
    </source>
</evidence>
<sequence length="404" mass="46543">MGCKFSGAKDAQEVTSLSEQDVRIINKIGELASQVQNSPSPAELQFLLQTLSNLHTVESAKREEWLATIHNDIINPLYFSMIENFPYSDANPFIPDQHKLETLRNKDFLPFDKSKDELRNCLLHIYSDFIPLFNIDISKLQRFIFALSENYNDNPFHNFTHAFAVTQMLFSISERANKLQAFLEHKDRLALLVSALGHDLNHPGVTNAYMINTRHQLAVRYNDISVLENYHASTLIHFLELSGCDILESLPLQDRNYMRRQIIPTILATDMAKHFQVIANFEGVMKNFDRENADHRQAVMDGLLHSADVGNPTLRFDIATVYSLRIIQEFNKQVLTEEQKGLPVSEYLRVGNDVAGIKKNQLGFIEKLIYPLWKVVATYIPEAQIHIDTIEDNKRRWEELENLD</sequence>
<dbReference type="GO" id="GO:0046872">
    <property type="term" value="F:metal ion binding"/>
    <property type="evidence" value="ECO:0007669"/>
    <property type="project" value="UniProtKB-KW"/>
</dbReference>
<feature type="binding site" evidence="5">
    <location>
        <position position="199"/>
    </location>
    <ligand>
        <name>Zn(2+)</name>
        <dbReference type="ChEBI" id="CHEBI:29105"/>
        <label>2</label>
    </ligand>
</feature>